<dbReference type="AlphaFoldDB" id="A0A379YIH2"/>
<sequence length="234" mass="26726">MSKKSEFLTNGVTKLAFSFDALEPIRELYLDILRDSLDPSVDIGIKAHEDYSEEFNSVSMRWYFAKSPGALKIFRDVLDGCELALSRDIIGNDRGTMRVVQANIIETIGSYPTGRWHSDFYHEGLEGNESGTLLTPLFPFQPYFGGLETTSAHRDDYDNYDELSTVHKYKEGEAILFDGTDTIHRTQSYKAHLNDKRILVCWQFGCTRDELQPILTTIGESNGDPMFFHEHEYA</sequence>
<organism evidence="1 2">
    <name type="scientific">Serratia quinivorans</name>
    <dbReference type="NCBI Taxonomy" id="137545"/>
    <lineage>
        <taxon>Bacteria</taxon>
        <taxon>Pseudomonadati</taxon>
        <taxon>Pseudomonadota</taxon>
        <taxon>Gammaproteobacteria</taxon>
        <taxon>Enterobacterales</taxon>
        <taxon>Yersiniaceae</taxon>
        <taxon>Serratia</taxon>
    </lineage>
</organism>
<evidence type="ECO:0000313" key="1">
    <source>
        <dbReference type="EMBL" id="SUI45753.1"/>
    </source>
</evidence>
<protein>
    <recommendedName>
        <fullName evidence="3">Phytanoyl-CoA dioxygenase (PhyH)</fullName>
    </recommendedName>
</protein>
<name>A0A379YIH2_9GAMM</name>
<accession>A0A379YIH2</accession>
<dbReference type="EMBL" id="UGYN01000002">
    <property type="protein sequence ID" value="SUI45753.1"/>
    <property type="molecule type" value="Genomic_DNA"/>
</dbReference>
<proteinExistence type="predicted"/>
<gene>
    <name evidence="1" type="ORF">NCTC11544_00539</name>
</gene>
<reference evidence="1 2" key="1">
    <citation type="submission" date="2018-06" db="EMBL/GenBank/DDBJ databases">
        <authorList>
            <consortium name="Pathogen Informatics"/>
            <person name="Doyle S."/>
        </authorList>
    </citation>
    <scope>NUCLEOTIDE SEQUENCE [LARGE SCALE GENOMIC DNA]</scope>
    <source>
        <strain evidence="1 2">NCTC11544</strain>
    </source>
</reference>
<evidence type="ECO:0008006" key="3">
    <source>
        <dbReference type="Google" id="ProtNLM"/>
    </source>
</evidence>
<dbReference type="Proteomes" id="UP000255529">
    <property type="component" value="Unassembled WGS sequence"/>
</dbReference>
<evidence type="ECO:0000313" key="2">
    <source>
        <dbReference type="Proteomes" id="UP000255529"/>
    </source>
</evidence>
<dbReference type="RefSeq" id="WP_115182860.1">
    <property type="nucleotide sequence ID" value="NZ_CAMKUF010000002.1"/>
</dbReference>